<organism evidence="2 3">
    <name type="scientific">Roseococcus pinisoli</name>
    <dbReference type="NCBI Taxonomy" id="2835040"/>
    <lineage>
        <taxon>Bacteria</taxon>
        <taxon>Pseudomonadati</taxon>
        <taxon>Pseudomonadota</taxon>
        <taxon>Alphaproteobacteria</taxon>
        <taxon>Acetobacterales</taxon>
        <taxon>Roseomonadaceae</taxon>
        <taxon>Roseococcus</taxon>
    </lineage>
</organism>
<dbReference type="RefSeq" id="WP_213671347.1">
    <property type="nucleotide sequence ID" value="NZ_JAHCDA010000003.1"/>
</dbReference>
<accession>A0ABS5QG45</accession>
<feature type="transmembrane region" description="Helical" evidence="1">
    <location>
        <begin position="60"/>
        <end position="86"/>
    </location>
</feature>
<name>A0ABS5QG45_9PROT</name>
<reference evidence="2 3" key="1">
    <citation type="submission" date="2021-05" db="EMBL/GenBank/DDBJ databases">
        <title>Roseococcus sp. XZZS9, whole genome shotgun sequencing project.</title>
        <authorList>
            <person name="Zhao G."/>
            <person name="Shen L."/>
        </authorList>
    </citation>
    <scope>NUCLEOTIDE SEQUENCE [LARGE SCALE GENOMIC DNA]</scope>
    <source>
        <strain evidence="2 3">XZZS9</strain>
    </source>
</reference>
<keyword evidence="1" id="KW-1133">Transmembrane helix</keyword>
<gene>
    <name evidence="2" type="ORF">KHU32_17025</name>
</gene>
<keyword evidence="1" id="KW-0472">Membrane</keyword>
<evidence type="ECO:0000313" key="2">
    <source>
        <dbReference type="EMBL" id="MBS7812656.1"/>
    </source>
</evidence>
<protein>
    <submittedName>
        <fullName evidence="2">Uncharacterized protein</fullName>
    </submittedName>
</protein>
<comment type="caution">
    <text evidence="2">The sequence shown here is derived from an EMBL/GenBank/DDBJ whole genome shotgun (WGS) entry which is preliminary data.</text>
</comment>
<sequence>MSGQRVTFVARAPRSVFGRICKWTFVGFNLLMLVLLLTNCAVVIPYLGSEDPDVAMGAGLFGAMLAAGIWMAWPVGAVVLGVLTLLTRGRRLTLEQDVPRS</sequence>
<proteinExistence type="predicted"/>
<evidence type="ECO:0000313" key="3">
    <source>
        <dbReference type="Proteomes" id="UP000766336"/>
    </source>
</evidence>
<keyword evidence="3" id="KW-1185">Reference proteome</keyword>
<dbReference type="EMBL" id="JAHCDA010000003">
    <property type="protein sequence ID" value="MBS7812656.1"/>
    <property type="molecule type" value="Genomic_DNA"/>
</dbReference>
<feature type="transmembrane region" description="Helical" evidence="1">
    <location>
        <begin position="20"/>
        <end position="48"/>
    </location>
</feature>
<evidence type="ECO:0000256" key="1">
    <source>
        <dbReference type="SAM" id="Phobius"/>
    </source>
</evidence>
<dbReference type="Proteomes" id="UP000766336">
    <property type="component" value="Unassembled WGS sequence"/>
</dbReference>
<keyword evidence="1" id="KW-0812">Transmembrane</keyword>